<evidence type="ECO:0000313" key="2">
    <source>
        <dbReference type="EMBL" id="MPM51700.1"/>
    </source>
</evidence>
<reference evidence="2" key="1">
    <citation type="submission" date="2019-08" db="EMBL/GenBank/DDBJ databases">
        <authorList>
            <person name="Kucharzyk K."/>
            <person name="Murdoch R.W."/>
            <person name="Higgins S."/>
            <person name="Loffler F."/>
        </authorList>
    </citation>
    <scope>NUCLEOTIDE SEQUENCE</scope>
</reference>
<protein>
    <submittedName>
        <fullName evidence="2">Uncharacterized protein</fullName>
    </submittedName>
</protein>
<evidence type="ECO:0000256" key="1">
    <source>
        <dbReference type="SAM" id="MobiDB-lite"/>
    </source>
</evidence>
<dbReference type="AlphaFoldDB" id="A0A645AEW5"/>
<proteinExistence type="predicted"/>
<feature type="region of interest" description="Disordered" evidence="1">
    <location>
        <begin position="26"/>
        <end position="58"/>
    </location>
</feature>
<organism evidence="2">
    <name type="scientific">bioreactor metagenome</name>
    <dbReference type="NCBI Taxonomy" id="1076179"/>
    <lineage>
        <taxon>unclassified sequences</taxon>
        <taxon>metagenomes</taxon>
        <taxon>ecological metagenomes</taxon>
    </lineage>
</organism>
<gene>
    <name evidence="2" type="ORF">SDC9_98451</name>
</gene>
<sequence length="58" mass="6267">MGTVSKTIGAPCKVGRTLGLRAKLARSQIRNERQRNDATKAGFGEASPTSNFEDFAVR</sequence>
<comment type="caution">
    <text evidence="2">The sequence shown here is derived from an EMBL/GenBank/DDBJ whole genome shotgun (WGS) entry which is preliminary data.</text>
</comment>
<feature type="compositionally biased region" description="Basic and acidic residues" evidence="1">
    <location>
        <begin position="29"/>
        <end position="38"/>
    </location>
</feature>
<name>A0A645AEW5_9ZZZZ</name>
<accession>A0A645AEW5</accession>
<dbReference type="EMBL" id="VSSQ01013532">
    <property type="protein sequence ID" value="MPM51700.1"/>
    <property type="molecule type" value="Genomic_DNA"/>
</dbReference>